<feature type="region of interest" description="Disordered" evidence="1">
    <location>
        <begin position="55"/>
        <end position="84"/>
    </location>
</feature>
<accession>A0A0V1I0J3</accession>
<dbReference type="AlphaFoldDB" id="A0A0V1I0J3"/>
<evidence type="ECO:0000256" key="1">
    <source>
        <dbReference type="SAM" id="MobiDB-lite"/>
    </source>
</evidence>
<dbReference type="Proteomes" id="UP000055024">
    <property type="component" value="Unassembled WGS sequence"/>
</dbReference>
<dbReference type="OrthoDB" id="5935218at2759"/>
<proteinExistence type="predicted"/>
<dbReference type="EMBL" id="JYDP01000011">
    <property type="protein sequence ID" value="KRZ16443.1"/>
    <property type="molecule type" value="Genomic_DNA"/>
</dbReference>
<reference evidence="2 3" key="1">
    <citation type="submission" date="2015-01" db="EMBL/GenBank/DDBJ databases">
        <title>Evolution of Trichinella species and genotypes.</title>
        <authorList>
            <person name="Korhonen P.K."/>
            <person name="Edoardo P."/>
            <person name="Giuseppe L.R."/>
            <person name="Gasser R.B."/>
        </authorList>
    </citation>
    <scope>NUCLEOTIDE SEQUENCE [LARGE SCALE GENOMIC DNA]</scope>
    <source>
        <strain evidence="2">ISS1029</strain>
    </source>
</reference>
<evidence type="ECO:0000313" key="2">
    <source>
        <dbReference type="EMBL" id="KRZ16443.1"/>
    </source>
</evidence>
<feature type="non-terminal residue" evidence="2">
    <location>
        <position position="84"/>
    </location>
</feature>
<gene>
    <name evidence="2" type="ORF">T11_17193</name>
</gene>
<feature type="compositionally biased region" description="Basic residues" evidence="1">
    <location>
        <begin position="55"/>
        <end position="67"/>
    </location>
</feature>
<organism evidence="2 3">
    <name type="scientific">Trichinella zimbabwensis</name>
    <dbReference type="NCBI Taxonomy" id="268475"/>
    <lineage>
        <taxon>Eukaryota</taxon>
        <taxon>Metazoa</taxon>
        <taxon>Ecdysozoa</taxon>
        <taxon>Nematoda</taxon>
        <taxon>Enoplea</taxon>
        <taxon>Dorylaimia</taxon>
        <taxon>Trichinellida</taxon>
        <taxon>Trichinellidae</taxon>
        <taxon>Trichinella</taxon>
    </lineage>
</organism>
<evidence type="ECO:0000313" key="3">
    <source>
        <dbReference type="Proteomes" id="UP000055024"/>
    </source>
</evidence>
<sequence>MTINDEMTTHLTHLSSARTSNALKTGFQRCTMQITIAIKVPYHQYEQCRNEKVKKLTTRSRSRRARSTTKEDMQYMRFPMGPNS</sequence>
<protein>
    <submittedName>
        <fullName evidence="2">Uncharacterized protein</fullName>
    </submittedName>
</protein>
<comment type="caution">
    <text evidence="2">The sequence shown here is derived from an EMBL/GenBank/DDBJ whole genome shotgun (WGS) entry which is preliminary data.</text>
</comment>
<keyword evidence="3" id="KW-1185">Reference proteome</keyword>
<name>A0A0V1I0J3_9BILA</name>